<dbReference type="Pfam" id="PF01047">
    <property type="entry name" value="MarR"/>
    <property type="match status" value="1"/>
</dbReference>
<dbReference type="InterPro" id="IPR036390">
    <property type="entry name" value="WH_DNA-bd_sf"/>
</dbReference>
<evidence type="ECO:0000313" key="3">
    <source>
        <dbReference type="Proteomes" id="UP000016605"/>
    </source>
</evidence>
<dbReference type="Gene3D" id="1.10.10.10">
    <property type="entry name" value="Winged helix-like DNA-binding domain superfamily/Winged helix DNA-binding domain"/>
    <property type="match status" value="1"/>
</dbReference>
<dbReference type="SUPFAM" id="SSF46785">
    <property type="entry name" value="Winged helix' DNA-binding domain"/>
    <property type="match status" value="1"/>
</dbReference>
<dbReference type="InterPro" id="IPR039422">
    <property type="entry name" value="MarR/SlyA-like"/>
</dbReference>
<dbReference type="HOGENOM" id="CLU_083287_2_2_11"/>
<evidence type="ECO:0000313" key="2">
    <source>
        <dbReference type="EMBL" id="ERK71255.1"/>
    </source>
</evidence>
<evidence type="ECO:0000259" key="1">
    <source>
        <dbReference type="PROSITE" id="PS50995"/>
    </source>
</evidence>
<dbReference type="PRINTS" id="PR00598">
    <property type="entry name" value="HTHMARR"/>
</dbReference>
<dbReference type="Proteomes" id="UP000016605">
    <property type="component" value="Unassembled WGS sequence"/>
</dbReference>
<sequence length="166" mass="18499">MQAHVVAEWVDSVELALFERLLDVGKLIERRADRATKARTGISYAQYEVLIRLRNADGELRMAELANKLVSSPSRLTYQVSQLEKAGLVERAIAPDDERGVLARITDRGRELLLEVSRAQNDMIVDAAIAPLSREDVESAHRILGALQLHLRGEQTGGLLPEHLRS</sequence>
<dbReference type="PROSITE" id="PS50995">
    <property type="entry name" value="HTH_MARR_2"/>
    <property type="match status" value="1"/>
</dbReference>
<reference evidence="2 3" key="1">
    <citation type="submission" date="2013-08" db="EMBL/GenBank/DDBJ databases">
        <authorList>
            <person name="Weinstock G."/>
            <person name="Sodergren E."/>
            <person name="Wylie T."/>
            <person name="Fulton L."/>
            <person name="Fulton R."/>
            <person name="Fronick C."/>
            <person name="O'Laughlin M."/>
            <person name="Godfrey J."/>
            <person name="Miner T."/>
            <person name="Herter B."/>
            <person name="Appelbaum E."/>
            <person name="Cordes M."/>
            <person name="Lek S."/>
            <person name="Wollam A."/>
            <person name="Pepin K.H."/>
            <person name="Palsikar V.B."/>
            <person name="Mitreva M."/>
            <person name="Wilson R.K."/>
        </authorList>
    </citation>
    <scope>NUCLEOTIDE SEQUENCE [LARGE SCALE GENOMIC DNA]</scope>
    <source>
        <strain evidence="2 3">ATCC 14665</strain>
    </source>
</reference>
<proteinExistence type="predicted"/>
<dbReference type="PATRIC" id="fig|1358026.3.peg.2029"/>
<dbReference type="InterPro" id="IPR000835">
    <property type="entry name" value="HTH_MarR-typ"/>
</dbReference>
<name>U2R7N2_LEIAQ</name>
<feature type="domain" description="HTH marR-type" evidence="1">
    <location>
        <begin position="14"/>
        <end position="149"/>
    </location>
</feature>
<accession>U2R7N2</accession>
<dbReference type="PANTHER" id="PTHR33164:SF99">
    <property type="entry name" value="MARR FAMILY REGULATORY PROTEIN"/>
    <property type="match status" value="1"/>
</dbReference>
<dbReference type="EMBL" id="AWVQ01000310">
    <property type="protein sequence ID" value="ERK71255.1"/>
    <property type="molecule type" value="Genomic_DNA"/>
</dbReference>
<protein>
    <submittedName>
        <fullName evidence="2">Transcriptional regulator, MarR family</fullName>
    </submittedName>
</protein>
<dbReference type="AlphaFoldDB" id="U2R7N2"/>
<dbReference type="GO" id="GO:0006950">
    <property type="term" value="P:response to stress"/>
    <property type="evidence" value="ECO:0007669"/>
    <property type="project" value="TreeGrafter"/>
</dbReference>
<dbReference type="InterPro" id="IPR036388">
    <property type="entry name" value="WH-like_DNA-bd_sf"/>
</dbReference>
<gene>
    <name evidence="2" type="ORF">N136_02391</name>
</gene>
<comment type="caution">
    <text evidence="2">The sequence shown here is derived from an EMBL/GenBank/DDBJ whole genome shotgun (WGS) entry which is preliminary data.</text>
</comment>
<organism evidence="2 3">
    <name type="scientific">Leifsonia aquatica ATCC 14665</name>
    <dbReference type="NCBI Taxonomy" id="1358026"/>
    <lineage>
        <taxon>Bacteria</taxon>
        <taxon>Bacillati</taxon>
        <taxon>Actinomycetota</taxon>
        <taxon>Actinomycetes</taxon>
        <taxon>Micrococcales</taxon>
        <taxon>Microbacteriaceae</taxon>
        <taxon>Leifsonia</taxon>
    </lineage>
</organism>
<dbReference type="OrthoDB" id="3821431at2"/>
<dbReference type="GO" id="GO:0003700">
    <property type="term" value="F:DNA-binding transcription factor activity"/>
    <property type="evidence" value="ECO:0007669"/>
    <property type="project" value="InterPro"/>
</dbReference>
<dbReference type="PANTHER" id="PTHR33164">
    <property type="entry name" value="TRANSCRIPTIONAL REGULATOR, MARR FAMILY"/>
    <property type="match status" value="1"/>
</dbReference>
<dbReference type="SMART" id="SM00347">
    <property type="entry name" value="HTH_MARR"/>
    <property type="match status" value="1"/>
</dbReference>